<dbReference type="GO" id="GO:0005524">
    <property type="term" value="F:ATP binding"/>
    <property type="evidence" value="ECO:0007669"/>
    <property type="project" value="UniProtKB-UniRule"/>
</dbReference>
<evidence type="ECO:0000313" key="3">
    <source>
        <dbReference type="EMBL" id="MDC3984066.1"/>
    </source>
</evidence>
<feature type="domain" description="ATP-grasp" evidence="2">
    <location>
        <begin position="131"/>
        <end position="331"/>
    </location>
</feature>
<proteinExistence type="predicted"/>
<accession>A0A9X4ATZ5</accession>
<dbReference type="RefSeq" id="WP_272458874.1">
    <property type="nucleotide sequence ID" value="NZ_JAGTJJ010000018.1"/>
</dbReference>
<gene>
    <name evidence="3" type="ORF">KEG57_26390</name>
</gene>
<keyword evidence="4" id="KW-1185">Reference proteome</keyword>
<name>A0A9X4ATZ5_9BACT</name>
<dbReference type="InterPro" id="IPR013815">
    <property type="entry name" value="ATP_grasp_subdomain_1"/>
</dbReference>
<keyword evidence="1" id="KW-0547">Nucleotide-binding</keyword>
<evidence type="ECO:0000259" key="2">
    <source>
        <dbReference type="PROSITE" id="PS50975"/>
    </source>
</evidence>
<organism evidence="3 4">
    <name type="scientific">Polyangium jinanense</name>
    <dbReference type="NCBI Taxonomy" id="2829994"/>
    <lineage>
        <taxon>Bacteria</taxon>
        <taxon>Pseudomonadati</taxon>
        <taxon>Myxococcota</taxon>
        <taxon>Polyangia</taxon>
        <taxon>Polyangiales</taxon>
        <taxon>Polyangiaceae</taxon>
        <taxon>Polyangium</taxon>
    </lineage>
</organism>
<dbReference type="SUPFAM" id="SSF56059">
    <property type="entry name" value="Glutathione synthetase ATP-binding domain-like"/>
    <property type="match status" value="1"/>
</dbReference>
<sequence>MMPEESLVPAVLCGDLNMVRCFSGNAPAEAGLSQRQIPFVVASTRAGDPTFGSRHVEQTAVISDPATNPDQTTEDLRIVAERTGGRPVLFYGTDSMLLCVSRHREMLAQHYRFLMPPAERIEDLVDKARFAKLARRLGLPVPATVTSEEAKTREKVLSRVSLPCALKPVNHTSFRKSAAVREEGGLPRKALFARTPEELDKRLEQMQRSGTAFVVQRYVRGGDDHITSFHAWMNARGEPVAHHVGKKIRTYPAGSGESTFIEIVEDDEVTRVGLEVVRALGLVGVVKLDFKRDAETGELFLLEANPRFNLWNRLGAASGVNLPLFAYAELAGLPLPSAGPVRPGLRWASVEEDLRAFLLDYGPSGAISLRDFVASYRGRKVFDVFAWDDPWPLVLTLAKRVGQRALRGVGKAGRP</sequence>
<dbReference type="Gene3D" id="3.30.1490.20">
    <property type="entry name" value="ATP-grasp fold, A domain"/>
    <property type="match status" value="1"/>
</dbReference>
<dbReference type="GO" id="GO:0046872">
    <property type="term" value="F:metal ion binding"/>
    <property type="evidence" value="ECO:0007669"/>
    <property type="project" value="InterPro"/>
</dbReference>
<dbReference type="PROSITE" id="PS50975">
    <property type="entry name" value="ATP_GRASP"/>
    <property type="match status" value="1"/>
</dbReference>
<evidence type="ECO:0000256" key="1">
    <source>
        <dbReference type="PROSITE-ProRule" id="PRU00409"/>
    </source>
</evidence>
<dbReference type="InterPro" id="IPR011761">
    <property type="entry name" value="ATP-grasp"/>
</dbReference>
<evidence type="ECO:0000313" key="4">
    <source>
        <dbReference type="Proteomes" id="UP001151081"/>
    </source>
</evidence>
<dbReference type="Gene3D" id="3.30.470.20">
    <property type="entry name" value="ATP-grasp fold, B domain"/>
    <property type="match status" value="1"/>
</dbReference>
<dbReference type="AlphaFoldDB" id="A0A9X4ATZ5"/>
<reference evidence="3 4" key="1">
    <citation type="submission" date="2021-04" db="EMBL/GenBank/DDBJ databases">
        <title>Genome analysis of Polyangium sp.</title>
        <authorList>
            <person name="Li Y."/>
            <person name="Wang J."/>
        </authorList>
    </citation>
    <scope>NUCLEOTIDE SEQUENCE [LARGE SCALE GENOMIC DNA]</scope>
    <source>
        <strain evidence="3 4">SDU14</strain>
    </source>
</reference>
<comment type="caution">
    <text evidence="3">The sequence shown here is derived from an EMBL/GenBank/DDBJ whole genome shotgun (WGS) entry which is preliminary data.</text>
</comment>
<protein>
    <submittedName>
        <fullName evidence="3">ATP-grasp domain-containing protein</fullName>
    </submittedName>
</protein>
<dbReference type="EMBL" id="JAGTJJ010000018">
    <property type="protein sequence ID" value="MDC3984066.1"/>
    <property type="molecule type" value="Genomic_DNA"/>
</dbReference>
<dbReference type="Proteomes" id="UP001151081">
    <property type="component" value="Unassembled WGS sequence"/>
</dbReference>
<keyword evidence="1" id="KW-0067">ATP-binding</keyword>